<dbReference type="EMBL" id="HE573019">
    <property type="protein sequence ID" value="CCC47303.1"/>
    <property type="molecule type" value="Genomic_DNA"/>
</dbReference>
<protein>
    <recommendedName>
        <fullName evidence="1">FHA domain-containing protein</fullName>
    </recommendedName>
</protein>
<dbReference type="SUPFAM" id="SSF49879">
    <property type="entry name" value="SMAD/FHA domain"/>
    <property type="match status" value="1"/>
</dbReference>
<dbReference type="Pfam" id="PF00498">
    <property type="entry name" value="FHA"/>
    <property type="match status" value="1"/>
</dbReference>
<organism evidence="2">
    <name type="scientific">Trypanosoma vivax (strain Y486)</name>
    <dbReference type="NCBI Taxonomy" id="1055687"/>
    <lineage>
        <taxon>Eukaryota</taxon>
        <taxon>Discoba</taxon>
        <taxon>Euglenozoa</taxon>
        <taxon>Kinetoplastea</taxon>
        <taxon>Metakinetoplastina</taxon>
        <taxon>Trypanosomatida</taxon>
        <taxon>Trypanosomatidae</taxon>
        <taxon>Trypanosoma</taxon>
        <taxon>Duttonella</taxon>
    </lineage>
</organism>
<dbReference type="InterPro" id="IPR050923">
    <property type="entry name" value="Cell_Proc_Reg/RNA_Proc"/>
</dbReference>
<accession>G0TTM2</accession>
<sequence>MEQPFYGRTGALDGAYNALPVTKPRFATGQPRRWFPSLLTVPQRVLHSVTSGDGVDASILRFLRVALVFEELRKRHPTPKYHGVLLREVLQWHSEFSLSQKNAGKLDMSASALHMFQPYLPVYNLRVLKDKEAVASYKAISRRAATLLGKDRSVNDIPLDHPSCSGQHAALEVRFVHAKAEEFQQRFEARVAVMERGESNAQIPWDSRESISELCSHGFALLKELGDDDDDDSWLMELQVVDLGSTNGTRLNGELLRPMEPQTVIEGDILTFGCSSRSYVVVRT</sequence>
<gene>
    <name evidence="2" type="ORF">TVY486_0304740</name>
</gene>
<evidence type="ECO:0000259" key="1">
    <source>
        <dbReference type="Pfam" id="PF00498"/>
    </source>
</evidence>
<dbReference type="AlphaFoldDB" id="G0TTM2"/>
<reference evidence="2" key="1">
    <citation type="journal article" date="2012" name="Proc. Natl. Acad. Sci. U.S.A.">
        <title>Antigenic diversity is generated by distinct evolutionary mechanisms in African trypanosome species.</title>
        <authorList>
            <person name="Jackson A.P."/>
            <person name="Berry A."/>
            <person name="Aslett M."/>
            <person name="Allison H.C."/>
            <person name="Burton P."/>
            <person name="Vavrova-Anderson J."/>
            <person name="Brown R."/>
            <person name="Browne H."/>
            <person name="Corton N."/>
            <person name="Hauser H."/>
            <person name="Gamble J."/>
            <person name="Gilderthorp R."/>
            <person name="Marcello L."/>
            <person name="McQuillan J."/>
            <person name="Otto T.D."/>
            <person name="Quail M.A."/>
            <person name="Sanders M.J."/>
            <person name="van Tonder A."/>
            <person name="Ginger M.L."/>
            <person name="Field M.C."/>
            <person name="Barry J.D."/>
            <person name="Hertz-Fowler C."/>
            <person name="Berriman M."/>
        </authorList>
    </citation>
    <scope>NUCLEOTIDE SEQUENCE</scope>
    <source>
        <strain evidence="2">Y486</strain>
    </source>
</reference>
<name>G0TTM2_TRYVY</name>
<evidence type="ECO:0000313" key="2">
    <source>
        <dbReference type="EMBL" id="CCC47303.1"/>
    </source>
</evidence>
<feature type="domain" description="FHA" evidence="1">
    <location>
        <begin position="238"/>
        <end position="273"/>
    </location>
</feature>
<dbReference type="VEuPathDB" id="TriTrypDB:TvY486_0304740"/>
<dbReference type="PANTHER" id="PTHR23308">
    <property type="entry name" value="NUCLEAR INHIBITOR OF PROTEIN PHOSPHATASE-1"/>
    <property type="match status" value="1"/>
</dbReference>
<dbReference type="InterPro" id="IPR000253">
    <property type="entry name" value="FHA_dom"/>
</dbReference>
<dbReference type="Gene3D" id="2.60.200.20">
    <property type="match status" value="1"/>
</dbReference>
<proteinExistence type="predicted"/>
<dbReference type="InterPro" id="IPR008984">
    <property type="entry name" value="SMAD_FHA_dom_sf"/>
</dbReference>